<feature type="transmembrane region" description="Helical" evidence="5">
    <location>
        <begin position="37"/>
        <end position="55"/>
    </location>
</feature>
<evidence type="ECO:0000256" key="3">
    <source>
        <dbReference type="ARBA" id="ARBA00022989"/>
    </source>
</evidence>
<evidence type="ECO:0000256" key="2">
    <source>
        <dbReference type="ARBA" id="ARBA00022692"/>
    </source>
</evidence>
<name>A0AAV9Y3G3_9CRYT</name>
<dbReference type="GO" id="GO:0016020">
    <property type="term" value="C:membrane"/>
    <property type="evidence" value="ECO:0007669"/>
    <property type="project" value="UniProtKB-SubCell"/>
</dbReference>
<feature type="transmembrane region" description="Helical" evidence="5">
    <location>
        <begin position="205"/>
        <end position="226"/>
    </location>
</feature>
<evidence type="ECO:0000256" key="5">
    <source>
        <dbReference type="SAM" id="Phobius"/>
    </source>
</evidence>
<feature type="transmembrane region" description="Helical" evidence="5">
    <location>
        <begin position="281"/>
        <end position="300"/>
    </location>
</feature>
<dbReference type="AlphaFoldDB" id="A0AAV9Y3G3"/>
<feature type="transmembrane region" description="Helical" evidence="5">
    <location>
        <begin position="75"/>
        <end position="93"/>
    </location>
</feature>
<dbReference type="SMART" id="SM01417">
    <property type="entry name" value="Solute_trans_a"/>
    <property type="match status" value="1"/>
</dbReference>
<feature type="transmembrane region" description="Helical" evidence="5">
    <location>
        <begin position="6"/>
        <end position="25"/>
    </location>
</feature>
<dbReference type="Proteomes" id="UP001311799">
    <property type="component" value="Unassembled WGS sequence"/>
</dbReference>
<protein>
    <submittedName>
        <fullName evidence="6">Uncharacterized protein</fullName>
    </submittedName>
</protein>
<evidence type="ECO:0000256" key="1">
    <source>
        <dbReference type="ARBA" id="ARBA00004141"/>
    </source>
</evidence>
<sequence length="436" mass="51057">MSWRWFIASASTLLTLMISIVNIFHQYMNLINPKIQLCICRILTMIPVYAILSYLSCITVDYSVQLSIIRDCYEAYVMHSFLQLLIIYVGGDFEVMKILINSKNASGEIWPQYYLKNILYHFKNNSVDSEDEIYNNNVRNKILYHETNNNYDELKHKMSRFYSYIKLGVLQFVIIKPLTAITSLLLENIGYYKPGTFSYKDGFLYMITINMISVSVSVYSLFLLYISLVKELLPIKPVLKFFCIKFIIFVSFWQSIILSMFNHSNIYSNNDPKYIIKLHNWLLTIEMTFCAVIFGIAFRVDKSLNNNININNNKDLGINSSDNQDSPNDYDVGKRYTVNHFDKINTNNTENPFINNHVRNKYSKKDYSLLTKDIEITQKRVYLKRYTKKFVSGIINIFDPLDIIKDSIFLFKSLNNSSYNYINENSMHYFGGAISC</sequence>
<dbReference type="EMBL" id="JAWDEY010000002">
    <property type="protein sequence ID" value="KAK6591012.1"/>
    <property type="molecule type" value="Genomic_DNA"/>
</dbReference>
<dbReference type="PANTHER" id="PTHR23423">
    <property type="entry name" value="ORGANIC SOLUTE TRANSPORTER-RELATED"/>
    <property type="match status" value="1"/>
</dbReference>
<dbReference type="InterPro" id="IPR005178">
    <property type="entry name" value="Ostalpha/TMEM184C"/>
</dbReference>
<comment type="caution">
    <text evidence="6">The sequence shown here is derived from an EMBL/GenBank/DDBJ whole genome shotgun (WGS) entry which is preliminary data.</text>
</comment>
<keyword evidence="4 5" id="KW-0472">Membrane</keyword>
<keyword evidence="7" id="KW-1185">Reference proteome</keyword>
<gene>
    <name evidence="6" type="ORF">RS030_111966</name>
</gene>
<feature type="transmembrane region" description="Helical" evidence="5">
    <location>
        <begin position="164"/>
        <end position="185"/>
    </location>
</feature>
<organism evidence="6 7">
    <name type="scientific">Cryptosporidium xiaoi</name>
    <dbReference type="NCBI Taxonomy" id="659607"/>
    <lineage>
        <taxon>Eukaryota</taxon>
        <taxon>Sar</taxon>
        <taxon>Alveolata</taxon>
        <taxon>Apicomplexa</taxon>
        <taxon>Conoidasida</taxon>
        <taxon>Coccidia</taxon>
        <taxon>Eucoccidiorida</taxon>
        <taxon>Eimeriorina</taxon>
        <taxon>Cryptosporidiidae</taxon>
        <taxon>Cryptosporidium</taxon>
    </lineage>
</organism>
<evidence type="ECO:0000313" key="7">
    <source>
        <dbReference type="Proteomes" id="UP001311799"/>
    </source>
</evidence>
<evidence type="ECO:0000313" key="6">
    <source>
        <dbReference type="EMBL" id="KAK6591012.1"/>
    </source>
</evidence>
<reference evidence="6 7" key="1">
    <citation type="submission" date="2023-10" db="EMBL/GenBank/DDBJ databases">
        <title>Comparative genomics analysis reveals potential genetic determinants of host preference in Cryptosporidium xiaoi.</title>
        <authorList>
            <person name="Xiao L."/>
            <person name="Li J."/>
        </authorList>
    </citation>
    <scope>NUCLEOTIDE SEQUENCE [LARGE SCALE GENOMIC DNA]</scope>
    <source>
        <strain evidence="6 7">52996</strain>
    </source>
</reference>
<keyword evidence="2 5" id="KW-0812">Transmembrane</keyword>
<keyword evidence="3 5" id="KW-1133">Transmembrane helix</keyword>
<feature type="transmembrane region" description="Helical" evidence="5">
    <location>
        <begin position="238"/>
        <end position="261"/>
    </location>
</feature>
<accession>A0AAV9Y3G3</accession>
<evidence type="ECO:0000256" key="4">
    <source>
        <dbReference type="ARBA" id="ARBA00023136"/>
    </source>
</evidence>
<proteinExistence type="predicted"/>
<comment type="subcellular location">
    <subcellularLocation>
        <location evidence="1">Membrane</location>
        <topology evidence="1">Multi-pass membrane protein</topology>
    </subcellularLocation>
</comment>
<dbReference type="Pfam" id="PF03619">
    <property type="entry name" value="Solute_trans_a"/>
    <property type="match status" value="1"/>
</dbReference>